<dbReference type="EMBL" id="JABBWD010000026">
    <property type="protein sequence ID" value="KAG1776465.1"/>
    <property type="molecule type" value="Genomic_DNA"/>
</dbReference>
<protein>
    <submittedName>
        <fullName evidence="2">Uncharacterized protein</fullName>
    </submittedName>
</protein>
<feature type="compositionally biased region" description="Pro residues" evidence="1">
    <location>
        <begin position="210"/>
        <end position="222"/>
    </location>
</feature>
<reference evidence="2" key="1">
    <citation type="journal article" date="2020" name="New Phytol.">
        <title>Comparative genomics reveals dynamic genome evolution in host specialist ectomycorrhizal fungi.</title>
        <authorList>
            <person name="Lofgren L.A."/>
            <person name="Nguyen N.H."/>
            <person name="Vilgalys R."/>
            <person name="Ruytinx J."/>
            <person name="Liao H.L."/>
            <person name="Branco S."/>
            <person name="Kuo A."/>
            <person name="LaButti K."/>
            <person name="Lipzen A."/>
            <person name="Andreopoulos W."/>
            <person name="Pangilinan J."/>
            <person name="Riley R."/>
            <person name="Hundley H."/>
            <person name="Na H."/>
            <person name="Barry K."/>
            <person name="Grigoriev I.V."/>
            <person name="Stajich J.E."/>
            <person name="Kennedy P.G."/>
        </authorList>
    </citation>
    <scope>NUCLEOTIDE SEQUENCE</scope>
    <source>
        <strain evidence="2">DOB743</strain>
    </source>
</reference>
<comment type="caution">
    <text evidence="2">The sequence shown here is derived from an EMBL/GenBank/DDBJ whole genome shotgun (WGS) entry which is preliminary data.</text>
</comment>
<dbReference type="OrthoDB" id="2507336at2759"/>
<sequence length="269" mass="30856">MDQRWEEKQGRRAEKDAQFHELKDMVSRLVQDREADRIQEEERRLREEGKPDIQVLLDELARQNNEMREALRALSEDWRAEGERRHEDTLEAVRATAREQVPFNVQVYLDEFSKALATEVRMLLGEVGKLREERRNIQHELGYLMMMKAKYGPGGEFDPDWKPPMPGPGGPDAPPPPEAPPPPPDEPGPARPAWRTLPRNTRRIRKPRPDQPPPPEPGPAPMRQPVHSWVTWHPNPALAPTPPSIEPNLIVPDQGSPGLFGPRSPRSYR</sequence>
<dbReference type="AlphaFoldDB" id="A0A9P6ZUF8"/>
<proteinExistence type="predicted"/>
<feature type="region of interest" description="Disordered" evidence="1">
    <location>
        <begin position="155"/>
        <end position="269"/>
    </location>
</feature>
<feature type="compositionally biased region" description="Pro residues" evidence="1">
    <location>
        <begin position="162"/>
        <end position="190"/>
    </location>
</feature>
<keyword evidence="3" id="KW-1185">Reference proteome</keyword>
<dbReference type="Proteomes" id="UP000714275">
    <property type="component" value="Unassembled WGS sequence"/>
</dbReference>
<organism evidence="2 3">
    <name type="scientific">Suillus placidus</name>
    <dbReference type="NCBI Taxonomy" id="48579"/>
    <lineage>
        <taxon>Eukaryota</taxon>
        <taxon>Fungi</taxon>
        <taxon>Dikarya</taxon>
        <taxon>Basidiomycota</taxon>
        <taxon>Agaricomycotina</taxon>
        <taxon>Agaricomycetes</taxon>
        <taxon>Agaricomycetidae</taxon>
        <taxon>Boletales</taxon>
        <taxon>Suillineae</taxon>
        <taxon>Suillaceae</taxon>
        <taxon>Suillus</taxon>
    </lineage>
</organism>
<gene>
    <name evidence="2" type="ORF">EV702DRAFT_971385</name>
</gene>
<evidence type="ECO:0000256" key="1">
    <source>
        <dbReference type="SAM" id="MobiDB-lite"/>
    </source>
</evidence>
<evidence type="ECO:0000313" key="2">
    <source>
        <dbReference type="EMBL" id="KAG1776465.1"/>
    </source>
</evidence>
<name>A0A9P6ZUF8_9AGAM</name>
<evidence type="ECO:0000313" key="3">
    <source>
        <dbReference type="Proteomes" id="UP000714275"/>
    </source>
</evidence>
<accession>A0A9P6ZUF8</accession>